<organism evidence="1 2">
    <name type="scientific">Candidatus Collierbacteria bacterium GW2011_GWA2_46_26</name>
    <dbReference type="NCBI Taxonomy" id="1618381"/>
    <lineage>
        <taxon>Bacteria</taxon>
        <taxon>Candidatus Collieribacteriota</taxon>
    </lineage>
</organism>
<proteinExistence type="predicted"/>
<dbReference type="EMBL" id="LCMI01000002">
    <property type="protein sequence ID" value="KKU33603.1"/>
    <property type="molecule type" value="Genomic_DNA"/>
</dbReference>
<gene>
    <name evidence="1" type="ORF">UX47_C0002G0011</name>
</gene>
<accession>A0A0G1RUH4</accession>
<name>A0A0G1RUH4_9BACT</name>
<protein>
    <submittedName>
        <fullName evidence="1">Uncharacterized protein</fullName>
    </submittedName>
</protein>
<dbReference type="AlphaFoldDB" id="A0A0G1RUH4"/>
<evidence type="ECO:0000313" key="1">
    <source>
        <dbReference type="EMBL" id="KKU33603.1"/>
    </source>
</evidence>
<sequence>MVLTQTHDLIREISSVLTNGCVYSRVTVCTDVVYRLVVLRTRGGGARSYSNGGCGESRTARVCIGKTFDSAVFATNSIHLGQKLVTRLAGLLVDRALITIYTSISNTVICPINSTSGDTGGCNARSVAWANTGQGAGLFKLIGFDGLFADRLAGGGEGFGG</sequence>
<reference evidence="1 2" key="1">
    <citation type="journal article" date="2015" name="Nature">
        <title>rRNA introns, odd ribosomes, and small enigmatic genomes across a large radiation of phyla.</title>
        <authorList>
            <person name="Brown C.T."/>
            <person name="Hug L.A."/>
            <person name="Thomas B.C."/>
            <person name="Sharon I."/>
            <person name="Castelle C.J."/>
            <person name="Singh A."/>
            <person name="Wilkins M.J."/>
            <person name="Williams K.H."/>
            <person name="Banfield J.F."/>
        </authorList>
    </citation>
    <scope>NUCLEOTIDE SEQUENCE [LARGE SCALE GENOMIC DNA]</scope>
</reference>
<dbReference type="Proteomes" id="UP000034794">
    <property type="component" value="Unassembled WGS sequence"/>
</dbReference>
<evidence type="ECO:0000313" key="2">
    <source>
        <dbReference type="Proteomes" id="UP000034794"/>
    </source>
</evidence>
<comment type="caution">
    <text evidence="1">The sequence shown here is derived from an EMBL/GenBank/DDBJ whole genome shotgun (WGS) entry which is preliminary data.</text>
</comment>